<dbReference type="EMBL" id="MNCJ02000324">
    <property type="protein sequence ID" value="KAF5788689.1"/>
    <property type="molecule type" value="Genomic_DNA"/>
</dbReference>
<sequence length="77" mass="7915">MFKSVKSSIGISSPIKSSSSCCKISSSIFNHDPISSPCPPKSTISGSCRCDRSSGSSNNIDSSSSIGFGAKDDFALC</sequence>
<proteinExistence type="predicted"/>
<dbReference type="AlphaFoldDB" id="A0A9K3N6H0"/>
<comment type="caution">
    <text evidence="1">The sequence shown here is derived from an EMBL/GenBank/DDBJ whole genome shotgun (WGS) entry which is preliminary data.</text>
</comment>
<evidence type="ECO:0000313" key="1">
    <source>
        <dbReference type="EMBL" id="KAF5788689.1"/>
    </source>
</evidence>
<reference evidence="1" key="2">
    <citation type="submission" date="2020-06" db="EMBL/GenBank/DDBJ databases">
        <title>Helianthus annuus Genome sequencing and assembly Release 2.</title>
        <authorList>
            <person name="Gouzy J."/>
            <person name="Langlade N."/>
            <person name="Munos S."/>
        </authorList>
    </citation>
    <scope>NUCLEOTIDE SEQUENCE</scope>
    <source>
        <tissue evidence="1">Leaves</tissue>
    </source>
</reference>
<protein>
    <submittedName>
        <fullName evidence="1">Uncharacterized protein</fullName>
    </submittedName>
</protein>
<keyword evidence="2" id="KW-1185">Reference proteome</keyword>
<organism evidence="1 2">
    <name type="scientific">Helianthus annuus</name>
    <name type="common">Common sunflower</name>
    <dbReference type="NCBI Taxonomy" id="4232"/>
    <lineage>
        <taxon>Eukaryota</taxon>
        <taxon>Viridiplantae</taxon>
        <taxon>Streptophyta</taxon>
        <taxon>Embryophyta</taxon>
        <taxon>Tracheophyta</taxon>
        <taxon>Spermatophyta</taxon>
        <taxon>Magnoliopsida</taxon>
        <taxon>eudicotyledons</taxon>
        <taxon>Gunneridae</taxon>
        <taxon>Pentapetalae</taxon>
        <taxon>asterids</taxon>
        <taxon>campanulids</taxon>
        <taxon>Asterales</taxon>
        <taxon>Asteraceae</taxon>
        <taxon>Asteroideae</taxon>
        <taxon>Heliantheae alliance</taxon>
        <taxon>Heliantheae</taxon>
        <taxon>Helianthus</taxon>
    </lineage>
</organism>
<reference evidence="1" key="1">
    <citation type="journal article" date="2017" name="Nature">
        <title>The sunflower genome provides insights into oil metabolism, flowering and Asterid evolution.</title>
        <authorList>
            <person name="Badouin H."/>
            <person name="Gouzy J."/>
            <person name="Grassa C.J."/>
            <person name="Murat F."/>
            <person name="Staton S.E."/>
            <person name="Cottret L."/>
            <person name="Lelandais-Briere C."/>
            <person name="Owens G.L."/>
            <person name="Carrere S."/>
            <person name="Mayjonade B."/>
            <person name="Legrand L."/>
            <person name="Gill N."/>
            <person name="Kane N.C."/>
            <person name="Bowers J.E."/>
            <person name="Hubner S."/>
            <person name="Bellec A."/>
            <person name="Berard A."/>
            <person name="Berges H."/>
            <person name="Blanchet N."/>
            <person name="Boniface M.C."/>
            <person name="Brunel D."/>
            <person name="Catrice O."/>
            <person name="Chaidir N."/>
            <person name="Claudel C."/>
            <person name="Donnadieu C."/>
            <person name="Faraut T."/>
            <person name="Fievet G."/>
            <person name="Helmstetter N."/>
            <person name="King M."/>
            <person name="Knapp S.J."/>
            <person name="Lai Z."/>
            <person name="Le Paslier M.C."/>
            <person name="Lippi Y."/>
            <person name="Lorenzon L."/>
            <person name="Mandel J.R."/>
            <person name="Marage G."/>
            <person name="Marchand G."/>
            <person name="Marquand E."/>
            <person name="Bret-Mestries E."/>
            <person name="Morien E."/>
            <person name="Nambeesan S."/>
            <person name="Nguyen T."/>
            <person name="Pegot-Espagnet P."/>
            <person name="Pouilly N."/>
            <person name="Raftis F."/>
            <person name="Sallet E."/>
            <person name="Schiex T."/>
            <person name="Thomas J."/>
            <person name="Vandecasteele C."/>
            <person name="Vares D."/>
            <person name="Vear F."/>
            <person name="Vautrin S."/>
            <person name="Crespi M."/>
            <person name="Mangin B."/>
            <person name="Burke J.M."/>
            <person name="Salse J."/>
            <person name="Munos S."/>
            <person name="Vincourt P."/>
            <person name="Rieseberg L.H."/>
            <person name="Langlade N.B."/>
        </authorList>
    </citation>
    <scope>NUCLEOTIDE SEQUENCE</scope>
    <source>
        <tissue evidence="1">Leaves</tissue>
    </source>
</reference>
<dbReference type="Gramene" id="mRNA:HanXRQr2_Chr09g0362041">
    <property type="protein sequence ID" value="CDS:HanXRQr2_Chr09g0362041.1"/>
    <property type="gene ID" value="HanXRQr2_Chr09g0362041"/>
</dbReference>
<name>A0A9K3N6H0_HELAN</name>
<accession>A0A9K3N6H0</accession>
<evidence type="ECO:0000313" key="2">
    <source>
        <dbReference type="Proteomes" id="UP000215914"/>
    </source>
</evidence>
<gene>
    <name evidence="1" type="ORF">HanXRQr2_Chr09g0362041</name>
</gene>
<dbReference type="Proteomes" id="UP000215914">
    <property type="component" value="Unassembled WGS sequence"/>
</dbReference>